<dbReference type="EMBL" id="JNUP01000066">
    <property type="protein sequence ID" value="KGE71430.1"/>
    <property type="molecule type" value="Genomic_DNA"/>
</dbReference>
<dbReference type="AlphaFoldDB" id="A0A098QUB4"/>
<evidence type="ECO:0000259" key="1">
    <source>
        <dbReference type="PROSITE" id="PS51387"/>
    </source>
</evidence>
<dbReference type="GO" id="GO:0016491">
    <property type="term" value="F:oxidoreductase activity"/>
    <property type="evidence" value="ECO:0007669"/>
    <property type="project" value="InterPro"/>
</dbReference>
<evidence type="ECO:0000313" key="2">
    <source>
        <dbReference type="EMBL" id="KGE71430.1"/>
    </source>
</evidence>
<proteinExistence type="predicted"/>
<organism evidence="2 3">
    <name type="scientific">Spirochaeta lutea</name>
    <dbReference type="NCBI Taxonomy" id="1480694"/>
    <lineage>
        <taxon>Bacteria</taxon>
        <taxon>Pseudomonadati</taxon>
        <taxon>Spirochaetota</taxon>
        <taxon>Spirochaetia</taxon>
        <taxon>Spirochaetales</taxon>
        <taxon>Spirochaetaceae</taxon>
        <taxon>Spirochaeta</taxon>
    </lineage>
</organism>
<name>A0A098QUB4_9SPIO</name>
<dbReference type="Proteomes" id="UP000029692">
    <property type="component" value="Unassembled WGS sequence"/>
</dbReference>
<dbReference type="Pfam" id="PF00941">
    <property type="entry name" value="FAD_binding_5"/>
    <property type="match status" value="1"/>
</dbReference>
<dbReference type="InterPro" id="IPR016169">
    <property type="entry name" value="FAD-bd_PCMH_sub2"/>
</dbReference>
<dbReference type="PANTHER" id="PTHR42659:SF9">
    <property type="entry name" value="XANTHINE DEHYDROGENASE FAD-BINDING SUBUNIT XDHB-RELATED"/>
    <property type="match status" value="1"/>
</dbReference>
<dbReference type="PANTHER" id="PTHR42659">
    <property type="entry name" value="XANTHINE DEHYDROGENASE SUBUNIT C-RELATED"/>
    <property type="match status" value="1"/>
</dbReference>
<keyword evidence="3" id="KW-1185">Reference proteome</keyword>
<gene>
    <name evidence="2" type="ORF">DC28_11605</name>
</gene>
<protein>
    <recommendedName>
        <fullName evidence="1">FAD-binding PCMH-type domain-containing protein</fullName>
    </recommendedName>
</protein>
<accession>A0A098QUB4</accession>
<dbReference type="RefSeq" id="WP_037548662.1">
    <property type="nucleotide sequence ID" value="NZ_JNUP01000066.1"/>
</dbReference>
<sequence length="283" mass="31396">MALVANQRVFIPKTLNDALNILRRRPECIVSAGATHLSLQKDPLPEDRDIVSLAYVEELSRVFRSDRYVDIGAMVSLEKMYDLSTHVVPRGVRQTVKDIGTPQVRSLATLGGNICAGAHHLGLLPILILNDSKIELRRSGASRWIPAGRLLDQDGSPALQPGEIVTRIRIPLDRWNIQETRRLELGRGFGGKDFSFCALGAVHQNSIEDLRISICLGGARILQSRTSDAELVGKKLPLGTRDVSQYTATLLTALELPQEYKTSFLEHRIRNLAAAFLFSLNRD</sequence>
<dbReference type="PROSITE" id="PS51387">
    <property type="entry name" value="FAD_PCMH"/>
    <property type="match status" value="1"/>
</dbReference>
<dbReference type="InterPro" id="IPR051312">
    <property type="entry name" value="Diverse_Substr_Oxidored"/>
</dbReference>
<dbReference type="OrthoDB" id="9774454at2"/>
<dbReference type="InterPro" id="IPR036318">
    <property type="entry name" value="FAD-bd_PCMH-like_sf"/>
</dbReference>
<dbReference type="GO" id="GO:0071949">
    <property type="term" value="F:FAD binding"/>
    <property type="evidence" value="ECO:0007669"/>
    <property type="project" value="InterPro"/>
</dbReference>
<comment type="caution">
    <text evidence="2">The sequence shown here is derived from an EMBL/GenBank/DDBJ whole genome shotgun (WGS) entry which is preliminary data.</text>
</comment>
<evidence type="ECO:0000313" key="3">
    <source>
        <dbReference type="Proteomes" id="UP000029692"/>
    </source>
</evidence>
<reference evidence="2 3" key="1">
    <citation type="submission" date="2014-05" db="EMBL/GenBank/DDBJ databases">
        <title>De novo Genome Sequence of Spirocheata sp.</title>
        <authorList>
            <person name="Shivani Y."/>
            <person name="Subhash Y."/>
            <person name="Tushar L."/>
            <person name="Sasikala C."/>
            <person name="Ramana C.V."/>
        </authorList>
    </citation>
    <scope>NUCLEOTIDE SEQUENCE [LARGE SCALE GENOMIC DNA]</scope>
    <source>
        <strain evidence="2 3">JC230</strain>
    </source>
</reference>
<dbReference type="InterPro" id="IPR002346">
    <property type="entry name" value="Mopterin_DH_FAD-bd"/>
</dbReference>
<dbReference type="STRING" id="1480694.DC28_11605"/>
<dbReference type="Gene3D" id="3.30.465.10">
    <property type="match status" value="1"/>
</dbReference>
<dbReference type="SUPFAM" id="SSF56176">
    <property type="entry name" value="FAD-binding/transporter-associated domain-like"/>
    <property type="match status" value="1"/>
</dbReference>
<dbReference type="eggNOG" id="COG1319">
    <property type="taxonomic scope" value="Bacteria"/>
</dbReference>
<dbReference type="InterPro" id="IPR016166">
    <property type="entry name" value="FAD-bd_PCMH"/>
</dbReference>
<feature type="domain" description="FAD-binding PCMH-type" evidence="1">
    <location>
        <begin position="1"/>
        <end position="175"/>
    </location>
</feature>